<feature type="region of interest" description="Disordered" evidence="1">
    <location>
        <begin position="53"/>
        <end position="72"/>
    </location>
</feature>
<dbReference type="KEGG" id="ruv:EC9_25190"/>
<keyword evidence="2" id="KW-0472">Membrane</keyword>
<keyword evidence="2" id="KW-1133">Transmembrane helix</keyword>
<dbReference type="OrthoDB" id="9912259at2"/>
<evidence type="ECO:0000256" key="2">
    <source>
        <dbReference type="SAM" id="Phobius"/>
    </source>
</evidence>
<organism evidence="3 4">
    <name type="scientific">Rosistilla ulvae</name>
    <dbReference type="NCBI Taxonomy" id="1930277"/>
    <lineage>
        <taxon>Bacteria</taxon>
        <taxon>Pseudomonadati</taxon>
        <taxon>Planctomycetota</taxon>
        <taxon>Planctomycetia</taxon>
        <taxon>Pirellulales</taxon>
        <taxon>Pirellulaceae</taxon>
        <taxon>Rosistilla</taxon>
    </lineage>
</organism>
<sequence length="72" mass="7504">MNVKKENLPIKSEDECLFADSDNIKSMKQRRRMLLTAAMAGGPLIVAGSAQKAYADGGGSGVSGGTITDTDD</sequence>
<dbReference type="Proteomes" id="UP000319557">
    <property type="component" value="Chromosome"/>
</dbReference>
<keyword evidence="4" id="KW-1185">Reference proteome</keyword>
<evidence type="ECO:0000313" key="3">
    <source>
        <dbReference type="EMBL" id="QDS88329.1"/>
    </source>
</evidence>
<keyword evidence="2" id="KW-0812">Transmembrane</keyword>
<gene>
    <name evidence="3" type="ORF">EC9_25190</name>
</gene>
<evidence type="ECO:0000256" key="1">
    <source>
        <dbReference type="SAM" id="MobiDB-lite"/>
    </source>
</evidence>
<feature type="transmembrane region" description="Helical" evidence="2">
    <location>
        <begin position="33"/>
        <end position="50"/>
    </location>
</feature>
<dbReference type="AlphaFoldDB" id="A0A517M0H6"/>
<accession>A0A517M0H6</accession>
<dbReference type="EMBL" id="CP036261">
    <property type="protein sequence ID" value="QDS88329.1"/>
    <property type="molecule type" value="Genomic_DNA"/>
</dbReference>
<reference evidence="3 4" key="1">
    <citation type="submission" date="2019-02" db="EMBL/GenBank/DDBJ databases">
        <title>Deep-cultivation of Planctomycetes and their phenomic and genomic characterization uncovers novel biology.</title>
        <authorList>
            <person name="Wiegand S."/>
            <person name="Jogler M."/>
            <person name="Boedeker C."/>
            <person name="Pinto D."/>
            <person name="Vollmers J."/>
            <person name="Rivas-Marin E."/>
            <person name="Kohn T."/>
            <person name="Peeters S.H."/>
            <person name="Heuer A."/>
            <person name="Rast P."/>
            <person name="Oberbeckmann S."/>
            <person name="Bunk B."/>
            <person name="Jeske O."/>
            <person name="Meyerdierks A."/>
            <person name="Storesund J.E."/>
            <person name="Kallscheuer N."/>
            <person name="Luecker S."/>
            <person name="Lage O.M."/>
            <person name="Pohl T."/>
            <person name="Merkel B.J."/>
            <person name="Hornburger P."/>
            <person name="Mueller R.-W."/>
            <person name="Bruemmer F."/>
            <person name="Labrenz M."/>
            <person name="Spormann A.M."/>
            <person name="Op den Camp H."/>
            <person name="Overmann J."/>
            <person name="Amann R."/>
            <person name="Jetten M.S.M."/>
            <person name="Mascher T."/>
            <person name="Medema M.H."/>
            <person name="Devos D.P."/>
            <person name="Kaster A.-K."/>
            <person name="Ovreas L."/>
            <person name="Rohde M."/>
            <person name="Galperin M.Y."/>
            <person name="Jogler C."/>
        </authorList>
    </citation>
    <scope>NUCLEOTIDE SEQUENCE [LARGE SCALE GENOMIC DNA]</scope>
    <source>
        <strain evidence="3 4">EC9</strain>
    </source>
</reference>
<name>A0A517M0H6_9BACT</name>
<proteinExistence type="predicted"/>
<evidence type="ECO:0000313" key="4">
    <source>
        <dbReference type="Proteomes" id="UP000319557"/>
    </source>
</evidence>
<dbReference type="RefSeq" id="WP_145345486.1">
    <property type="nucleotide sequence ID" value="NZ_CP036261.1"/>
</dbReference>
<protein>
    <submittedName>
        <fullName evidence="3">Uncharacterized protein</fullName>
    </submittedName>
</protein>